<evidence type="ECO:0000313" key="3">
    <source>
        <dbReference type="Proteomes" id="UP000199170"/>
    </source>
</evidence>
<dbReference type="SUPFAM" id="SSF53218">
    <property type="entry name" value="Molybdenum cofactor biosynthesis proteins"/>
    <property type="match status" value="1"/>
</dbReference>
<organism evidence="2 3">
    <name type="scientific">Halobellus clavatus</name>
    <dbReference type="NCBI Taxonomy" id="660517"/>
    <lineage>
        <taxon>Archaea</taxon>
        <taxon>Methanobacteriati</taxon>
        <taxon>Methanobacteriota</taxon>
        <taxon>Stenosarchaea group</taxon>
        <taxon>Halobacteria</taxon>
        <taxon>Halobacteriales</taxon>
        <taxon>Haloferacaceae</taxon>
        <taxon>Halobellus</taxon>
    </lineage>
</organism>
<dbReference type="Gene3D" id="3.40.980.10">
    <property type="entry name" value="MoaB/Mog-like domain"/>
    <property type="match status" value="1"/>
</dbReference>
<dbReference type="Pfam" id="PF00994">
    <property type="entry name" value="MoCF_biosynth"/>
    <property type="match status" value="1"/>
</dbReference>
<dbReference type="PANTHER" id="PTHR13939:SF0">
    <property type="entry name" value="NMN AMIDOHYDROLASE-LIKE PROTEIN YFAY"/>
    <property type="match status" value="1"/>
</dbReference>
<dbReference type="InterPro" id="IPR036425">
    <property type="entry name" value="MoaB/Mog-like_dom_sf"/>
</dbReference>
<evidence type="ECO:0000259" key="1">
    <source>
        <dbReference type="SMART" id="SM00852"/>
    </source>
</evidence>
<dbReference type="EMBL" id="FNPB01000017">
    <property type="protein sequence ID" value="SDY46826.1"/>
    <property type="molecule type" value="Genomic_DNA"/>
</dbReference>
<dbReference type="CDD" id="cd00885">
    <property type="entry name" value="cinA"/>
    <property type="match status" value="1"/>
</dbReference>
<dbReference type="PANTHER" id="PTHR13939">
    <property type="entry name" value="NICOTINAMIDE-NUCLEOTIDE AMIDOHYDROLASE PNCC"/>
    <property type="match status" value="1"/>
</dbReference>
<dbReference type="Pfam" id="PF24102">
    <property type="entry name" value="FLAD1_M"/>
    <property type="match status" value="1"/>
</dbReference>
<dbReference type="Proteomes" id="UP000199170">
    <property type="component" value="Unassembled WGS sequence"/>
</dbReference>
<dbReference type="NCBIfam" id="TIGR00177">
    <property type="entry name" value="molyb_syn"/>
    <property type="match status" value="1"/>
</dbReference>
<dbReference type="OrthoDB" id="372037at2157"/>
<gene>
    <name evidence="2" type="ORF">SAMN04487946_11718</name>
</gene>
<evidence type="ECO:0000313" key="2">
    <source>
        <dbReference type="EMBL" id="SDY46826.1"/>
    </source>
</evidence>
<protein>
    <submittedName>
        <fullName evidence="2">Competence/damage-inducible protein cinA</fullName>
    </submittedName>
</protein>
<sequence>MQVAIVTVGDEILAGDTVNTNASWLAERLHDRGVSVGRITTVPDVVADIARVINEYRAEYDAVVVTGGLGPTHDDVTMEGVAAAVGRDVKPHEEARRWLTEEGGYAAEKLVEGTTDLPARARMLPNEAGVAPGAVVEGIYVLPGVPDEMKAMFEQVAEEFSGERTHSTVVDVDEPESELIDRLRELRRRFDVTVGSYPGESVRIKLTATEERVAEEAAAWLRGQVELVENEE</sequence>
<dbReference type="InterPro" id="IPR001453">
    <property type="entry name" value="MoaB/Mog_dom"/>
</dbReference>
<dbReference type="AlphaFoldDB" id="A0A1H3K3S1"/>
<feature type="domain" description="MoaB/Mog" evidence="1">
    <location>
        <begin position="4"/>
        <end position="164"/>
    </location>
</feature>
<dbReference type="RefSeq" id="WP_089769391.1">
    <property type="nucleotide sequence ID" value="NZ_FNPB01000017.1"/>
</dbReference>
<dbReference type="STRING" id="660517.SAMN04487946_11718"/>
<dbReference type="InterPro" id="IPR050101">
    <property type="entry name" value="CinA"/>
</dbReference>
<name>A0A1H3K3S1_9EURY</name>
<dbReference type="InterPro" id="IPR056596">
    <property type="entry name" value="FLAD1_M"/>
</dbReference>
<dbReference type="SMART" id="SM00852">
    <property type="entry name" value="MoCF_biosynth"/>
    <property type="match status" value="1"/>
</dbReference>
<proteinExistence type="predicted"/>
<reference evidence="3" key="1">
    <citation type="submission" date="2016-10" db="EMBL/GenBank/DDBJ databases">
        <authorList>
            <person name="Varghese N."/>
            <person name="Submissions S."/>
        </authorList>
    </citation>
    <scope>NUCLEOTIDE SEQUENCE [LARGE SCALE GENOMIC DNA]</scope>
    <source>
        <strain evidence="3">CGMCC 1.10118</strain>
    </source>
</reference>
<accession>A0A1H3K3S1</accession>
<keyword evidence="3" id="KW-1185">Reference proteome</keyword>